<evidence type="ECO:0000256" key="1">
    <source>
        <dbReference type="ARBA" id="ARBA00004651"/>
    </source>
</evidence>
<keyword evidence="4 6" id="KW-1133">Transmembrane helix</keyword>
<dbReference type="AlphaFoldDB" id="X0URA4"/>
<proteinExistence type="predicted"/>
<feature type="transmembrane region" description="Helical" evidence="6">
    <location>
        <begin position="167"/>
        <end position="189"/>
    </location>
</feature>
<dbReference type="Pfam" id="PF13567">
    <property type="entry name" value="DUF4131"/>
    <property type="match status" value="1"/>
</dbReference>
<keyword evidence="2" id="KW-1003">Cell membrane</keyword>
<evidence type="ECO:0000256" key="2">
    <source>
        <dbReference type="ARBA" id="ARBA00022475"/>
    </source>
</evidence>
<evidence type="ECO:0000259" key="7">
    <source>
        <dbReference type="Pfam" id="PF03772"/>
    </source>
</evidence>
<gene>
    <name evidence="9" type="ORF">S01H1_44562</name>
</gene>
<feature type="non-terminal residue" evidence="9">
    <location>
        <position position="265"/>
    </location>
</feature>
<dbReference type="EMBL" id="BARS01028426">
    <property type="protein sequence ID" value="GAG08369.1"/>
    <property type="molecule type" value="Genomic_DNA"/>
</dbReference>
<evidence type="ECO:0000259" key="8">
    <source>
        <dbReference type="Pfam" id="PF13567"/>
    </source>
</evidence>
<evidence type="ECO:0008006" key="10">
    <source>
        <dbReference type="Google" id="ProtNLM"/>
    </source>
</evidence>
<reference evidence="9" key="1">
    <citation type="journal article" date="2014" name="Front. Microbiol.">
        <title>High frequency of phylogenetically diverse reductive dehalogenase-homologous genes in deep subseafloor sedimentary metagenomes.</title>
        <authorList>
            <person name="Kawai M."/>
            <person name="Futagami T."/>
            <person name="Toyoda A."/>
            <person name="Takaki Y."/>
            <person name="Nishi S."/>
            <person name="Hori S."/>
            <person name="Arai W."/>
            <person name="Tsubouchi T."/>
            <person name="Morono Y."/>
            <person name="Uchiyama I."/>
            <person name="Ito T."/>
            <person name="Fujiyama A."/>
            <person name="Inagaki F."/>
            <person name="Takami H."/>
        </authorList>
    </citation>
    <scope>NUCLEOTIDE SEQUENCE</scope>
    <source>
        <strain evidence="9">Expedition CK06-06</strain>
    </source>
</reference>
<feature type="transmembrane region" description="Helical" evidence="6">
    <location>
        <begin position="201"/>
        <end position="221"/>
    </location>
</feature>
<feature type="domain" description="ComEC/Rec2-related protein" evidence="7">
    <location>
        <begin position="146"/>
        <end position="265"/>
    </location>
</feature>
<protein>
    <recommendedName>
        <fullName evidence="10">ComEC/Rec2-related protein domain-containing protein</fullName>
    </recommendedName>
</protein>
<dbReference type="Pfam" id="PF03772">
    <property type="entry name" value="Competence"/>
    <property type="match status" value="1"/>
</dbReference>
<keyword evidence="3 6" id="KW-0812">Transmembrane</keyword>
<evidence type="ECO:0000313" key="9">
    <source>
        <dbReference type="EMBL" id="GAG08369.1"/>
    </source>
</evidence>
<comment type="subcellular location">
    <subcellularLocation>
        <location evidence="1">Cell membrane</location>
        <topology evidence="1">Multi-pass membrane protein</topology>
    </subcellularLocation>
</comment>
<evidence type="ECO:0000256" key="5">
    <source>
        <dbReference type="ARBA" id="ARBA00023136"/>
    </source>
</evidence>
<dbReference type="InterPro" id="IPR052159">
    <property type="entry name" value="Competence_DNA_uptake"/>
</dbReference>
<feature type="domain" description="DUF4131" evidence="8">
    <location>
        <begin position="5"/>
        <end position="104"/>
    </location>
</feature>
<evidence type="ECO:0000256" key="3">
    <source>
        <dbReference type="ARBA" id="ARBA00022692"/>
    </source>
</evidence>
<dbReference type="NCBIfam" id="TIGR00360">
    <property type="entry name" value="ComEC_N-term"/>
    <property type="match status" value="1"/>
</dbReference>
<sequence length="265" mass="28793">SAPCKEAVVEGTVTGFPRERKGRTEFALSVKSLNGKPSRGNAFVRFPNGARGPGKKNGKQRSLKWGDSVKIHGSVHLPRGWKIPGNFDWKDFLEKKGIMSEIKASRVGKTAPAWFPLRWTSAFRKYMLELFDSSVSVERSAILSGIVLGEKANLSASLYRAFQDSGAMHLLVASGSNVGFVTLIVYFICAEFGVRKKISGILALVFSGFYTLCAGADAPLTRAYLMSIAGMTGYLMDRESGIFQGLIIACLVILAVNPRALFMPG</sequence>
<dbReference type="InterPro" id="IPR025405">
    <property type="entry name" value="DUF4131"/>
</dbReference>
<comment type="caution">
    <text evidence="9">The sequence shown here is derived from an EMBL/GenBank/DDBJ whole genome shotgun (WGS) entry which is preliminary data.</text>
</comment>
<dbReference type="PANTHER" id="PTHR30619">
    <property type="entry name" value="DNA INTERNALIZATION/COMPETENCE PROTEIN COMEC/REC2"/>
    <property type="match status" value="1"/>
</dbReference>
<feature type="non-terminal residue" evidence="9">
    <location>
        <position position="1"/>
    </location>
</feature>
<feature type="transmembrane region" description="Helical" evidence="6">
    <location>
        <begin position="241"/>
        <end position="262"/>
    </location>
</feature>
<dbReference type="GO" id="GO:0005886">
    <property type="term" value="C:plasma membrane"/>
    <property type="evidence" value="ECO:0007669"/>
    <property type="project" value="UniProtKB-SubCell"/>
</dbReference>
<evidence type="ECO:0000256" key="6">
    <source>
        <dbReference type="SAM" id="Phobius"/>
    </source>
</evidence>
<accession>X0URA4</accession>
<dbReference type="InterPro" id="IPR004477">
    <property type="entry name" value="ComEC_N"/>
</dbReference>
<dbReference type="PANTHER" id="PTHR30619:SF1">
    <property type="entry name" value="RECOMBINATION PROTEIN 2"/>
    <property type="match status" value="1"/>
</dbReference>
<name>X0URA4_9ZZZZ</name>
<evidence type="ECO:0000256" key="4">
    <source>
        <dbReference type="ARBA" id="ARBA00022989"/>
    </source>
</evidence>
<keyword evidence="5 6" id="KW-0472">Membrane</keyword>
<organism evidence="9">
    <name type="scientific">marine sediment metagenome</name>
    <dbReference type="NCBI Taxonomy" id="412755"/>
    <lineage>
        <taxon>unclassified sequences</taxon>
        <taxon>metagenomes</taxon>
        <taxon>ecological metagenomes</taxon>
    </lineage>
</organism>